<proteinExistence type="predicted"/>
<sequence>MWANKRAAPSAGGPQKRLIIKGLRAIPALPANYKADTLARLQSAIRAIQQNQLTPQGLEELYHDCEGLCLHKFGSDVYAMVQAELDTYTHQCLGEINRLPDASANESVLEQTTRFWTGYTQQLGMIKCIFLYLDRTYVLQTANVTSLWSMGLSVVRQCLVDTDMKSRLVRLVLGEVAKERNGRSADETSLHCLVQMFGDLELYSQFFMPSLIDATRDYYLKESRRLVGSLVSIEAVQKAQSTGSSASDMSVPLYLAHVKLRLDEETQRAARYLNPNSKALLLSTALAELVDKHTERLLVTSFDAMVDAHILTDLANLYSLLSSVNQLDALKQYWAKYIKRVGLRLVQAPELDVGLVSEMLAMKQRLDDIMRSAFQGNEALAHALRESFEDFINSRRSKPAQLTAKFVDQCMRSGGSSRSADEDIEGLLDRVLVLFRFINDKDLFEGYYRRDLAKRLLNGKCISADTERSMVQKLRMECGPGFTKRLEGMLRDMDVSADLDVKFTSLQQTQQADDSNIGFHVNILTQAFWPTYEPMPLAIPRAIELAQEQFVQFYSEKHNGRNLFWQPNLGTCLLKVGFDEGPKELSLTLVQGTIMLLFSERDELSYGQIQRDTGLEDIELMRTLQSLACGKSRVLLKEPKGRDVAATDMFTFNAAFKSPQTRIKISQILLKEAEKESKEVEEHIQLDRMYQVDAALVRILKARKRADHTALMTELLSQLKFNSTSAEVKERIETLIERDYVKRDDSDPSLYLYVA</sequence>
<protein>
    <submittedName>
        <fullName evidence="1">Uncharacterized protein</fullName>
    </submittedName>
</protein>
<dbReference type="EMBL" id="JANBVB010000047">
    <property type="protein sequence ID" value="KAJ2898796.1"/>
    <property type="molecule type" value="Genomic_DNA"/>
</dbReference>
<evidence type="ECO:0000313" key="2">
    <source>
        <dbReference type="Proteomes" id="UP001139981"/>
    </source>
</evidence>
<accession>A0ACC1M7U4</accession>
<evidence type="ECO:0000313" key="1">
    <source>
        <dbReference type="EMBL" id="KAJ2898796.1"/>
    </source>
</evidence>
<name>A0ACC1M7U4_9FUNG</name>
<comment type="caution">
    <text evidence="1">The sequence shown here is derived from an EMBL/GenBank/DDBJ whole genome shotgun (WGS) entry which is preliminary data.</text>
</comment>
<gene>
    <name evidence="1" type="ORF">IWW38_001227</name>
</gene>
<reference evidence="1" key="1">
    <citation type="submission" date="2022-07" db="EMBL/GenBank/DDBJ databases">
        <title>Phylogenomic reconstructions and comparative analyses of Kickxellomycotina fungi.</title>
        <authorList>
            <person name="Reynolds N.K."/>
            <person name="Stajich J.E."/>
            <person name="Barry K."/>
            <person name="Grigoriev I.V."/>
            <person name="Crous P."/>
            <person name="Smith M.E."/>
        </authorList>
    </citation>
    <scope>NUCLEOTIDE SEQUENCE</scope>
    <source>
        <strain evidence="1">CBS 190363</strain>
    </source>
</reference>
<dbReference type="Proteomes" id="UP001139981">
    <property type="component" value="Unassembled WGS sequence"/>
</dbReference>
<keyword evidence="2" id="KW-1185">Reference proteome</keyword>
<organism evidence="1 2">
    <name type="scientific">Coemansia aciculifera</name>
    <dbReference type="NCBI Taxonomy" id="417176"/>
    <lineage>
        <taxon>Eukaryota</taxon>
        <taxon>Fungi</taxon>
        <taxon>Fungi incertae sedis</taxon>
        <taxon>Zoopagomycota</taxon>
        <taxon>Kickxellomycotina</taxon>
        <taxon>Kickxellomycetes</taxon>
        <taxon>Kickxellales</taxon>
        <taxon>Kickxellaceae</taxon>
        <taxon>Coemansia</taxon>
    </lineage>
</organism>